<dbReference type="PANTHER" id="PTHR33420:SF12">
    <property type="entry name" value="FIMBRIN-LIKE PROTEIN FIMI-RELATED"/>
    <property type="match status" value="1"/>
</dbReference>
<dbReference type="PANTHER" id="PTHR33420">
    <property type="entry name" value="FIMBRIAL SUBUNIT ELFA-RELATED"/>
    <property type="match status" value="1"/>
</dbReference>
<sequence length="341" mass="36795">MKRFIYAGLLAVMLVMPGWAWAQCWVKYPDGTVWNTWNPAEVKKPVLFVAPAFEVSFNPNVPVGTYIFSKRIDFDNVRGGKLYCTGGFGRIYYLAGKEPSTQRTYFFPTGIPGVNMGISISGSPWAEVGYWGPSPAEEWDPPDLWRQLYIFLIKTGPITEGGVFSGRVGSMWPKDLGVGALVEWHLGNMVINPQVPTCRVTTPAITVPLGSMRASTFTGVGTPSPSKPFNIELECSGIETGKNLNVYTTLTDHTNPGNVSDTLTLAKDSTATGIGIQVLNGSTVVKYGPDSSAIGNKNQWKAGAAGNGTFTIPLTARYVQTAPKITPGTANGLATFTMSYQ</sequence>
<feature type="domain" description="Fimbrial-type adhesion" evidence="6">
    <location>
        <begin position="196"/>
        <end position="341"/>
    </location>
</feature>
<feature type="signal peptide" evidence="5">
    <location>
        <begin position="1"/>
        <end position="22"/>
    </location>
</feature>
<evidence type="ECO:0000256" key="2">
    <source>
        <dbReference type="ARBA" id="ARBA00006671"/>
    </source>
</evidence>
<dbReference type="SUPFAM" id="SSF49401">
    <property type="entry name" value="Bacterial adhesins"/>
    <property type="match status" value="1"/>
</dbReference>
<keyword evidence="4" id="KW-0281">Fimbrium</keyword>
<comment type="subcellular location">
    <subcellularLocation>
        <location evidence="1">Fimbrium</location>
    </subcellularLocation>
</comment>
<protein>
    <submittedName>
        <fullName evidence="7">Type 1 fimbrial protein</fullName>
    </submittedName>
</protein>
<proteinExistence type="inferred from homology"/>
<dbReference type="RefSeq" id="WP_124492046.1">
    <property type="nucleotide sequence ID" value="NZ_QTOI01000092.1"/>
</dbReference>
<dbReference type="InterPro" id="IPR008966">
    <property type="entry name" value="Adhesion_dom_sf"/>
</dbReference>
<keyword evidence="3 5" id="KW-0732">Signal</keyword>
<dbReference type="InterPro" id="IPR000259">
    <property type="entry name" value="Adhesion_dom_fimbrial"/>
</dbReference>
<organism evidence="7 8">
    <name type="scientific">Burkholderia stagnalis</name>
    <dbReference type="NCBI Taxonomy" id="1503054"/>
    <lineage>
        <taxon>Bacteria</taxon>
        <taxon>Pseudomonadati</taxon>
        <taxon>Pseudomonadota</taxon>
        <taxon>Betaproteobacteria</taxon>
        <taxon>Burkholderiales</taxon>
        <taxon>Burkholderiaceae</taxon>
        <taxon>Burkholderia</taxon>
        <taxon>Burkholderia cepacia complex</taxon>
    </lineage>
</organism>
<gene>
    <name evidence="7" type="ORF">DF017_35585</name>
</gene>
<keyword evidence="8" id="KW-1185">Reference proteome</keyword>
<comment type="caution">
    <text evidence="7">The sequence shown here is derived from an EMBL/GenBank/DDBJ whole genome shotgun (WGS) entry which is preliminary data.</text>
</comment>
<accession>A0ABX9YCZ1</accession>
<evidence type="ECO:0000256" key="4">
    <source>
        <dbReference type="ARBA" id="ARBA00023263"/>
    </source>
</evidence>
<feature type="chain" id="PRO_5045424183" evidence="5">
    <location>
        <begin position="23"/>
        <end position="341"/>
    </location>
</feature>
<name>A0ABX9YCZ1_9BURK</name>
<evidence type="ECO:0000313" key="7">
    <source>
        <dbReference type="EMBL" id="RQY78852.1"/>
    </source>
</evidence>
<dbReference type="Proteomes" id="UP000281098">
    <property type="component" value="Unassembled WGS sequence"/>
</dbReference>
<reference evidence="7 8" key="1">
    <citation type="submission" date="2018-08" db="EMBL/GenBank/DDBJ databases">
        <title>Comparative analysis of Burkholderia isolates from Puerto Rico.</title>
        <authorList>
            <person name="Hall C."/>
            <person name="Sahl J."/>
            <person name="Wagner D."/>
        </authorList>
    </citation>
    <scope>NUCLEOTIDE SEQUENCE [LARGE SCALE GENOMIC DNA]</scope>
    <source>
        <strain evidence="7 8">Bp8966</strain>
    </source>
</reference>
<evidence type="ECO:0000256" key="3">
    <source>
        <dbReference type="ARBA" id="ARBA00022729"/>
    </source>
</evidence>
<comment type="similarity">
    <text evidence="2">Belongs to the fimbrial protein family.</text>
</comment>
<evidence type="ECO:0000256" key="5">
    <source>
        <dbReference type="SAM" id="SignalP"/>
    </source>
</evidence>
<dbReference type="EMBL" id="QTPM01000094">
    <property type="protein sequence ID" value="RQY78852.1"/>
    <property type="molecule type" value="Genomic_DNA"/>
</dbReference>
<dbReference type="Gene3D" id="2.60.40.1090">
    <property type="entry name" value="Fimbrial-type adhesion domain"/>
    <property type="match status" value="1"/>
</dbReference>
<dbReference type="InterPro" id="IPR050263">
    <property type="entry name" value="Bact_Fimbrial_Adh_Pro"/>
</dbReference>
<dbReference type="Pfam" id="PF00419">
    <property type="entry name" value="Fimbrial"/>
    <property type="match status" value="1"/>
</dbReference>
<dbReference type="Gene3D" id="2.60.40.3310">
    <property type="match status" value="1"/>
</dbReference>
<evidence type="ECO:0000256" key="1">
    <source>
        <dbReference type="ARBA" id="ARBA00004561"/>
    </source>
</evidence>
<dbReference type="InterPro" id="IPR036937">
    <property type="entry name" value="Adhesion_dom_fimbrial_sf"/>
</dbReference>
<evidence type="ECO:0000313" key="8">
    <source>
        <dbReference type="Proteomes" id="UP000281098"/>
    </source>
</evidence>
<evidence type="ECO:0000259" key="6">
    <source>
        <dbReference type="Pfam" id="PF00419"/>
    </source>
</evidence>